<feature type="transmembrane region" description="Helical" evidence="7">
    <location>
        <begin position="371"/>
        <end position="391"/>
    </location>
</feature>
<feature type="transmembrane region" description="Helical" evidence="7">
    <location>
        <begin position="256"/>
        <end position="277"/>
    </location>
</feature>
<comment type="similarity">
    <text evidence="6">Belongs to the ABC-4 integral membrane protein family.</text>
</comment>
<reference evidence="9" key="2">
    <citation type="journal article" date="2021" name="Sci. Rep.">
        <title>The distribution of antibiotic resistance genes in chicken gut microbiota commensals.</title>
        <authorList>
            <person name="Juricova H."/>
            <person name="Matiasovicova J."/>
            <person name="Kubasova T."/>
            <person name="Cejkova D."/>
            <person name="Rychlik I."/>
        </authorList>
    </citation>
    <scope>NUCLEOTIDE SEQUENCE</scope>
    <source>
        <strain evidence="9">An420c</strain>
    </source>
</reference>
<evidence type="ECO:0000256" key="6">
    <source>
        <dbReference type="ARBA" id="ARBA00038076"/>
    </source>
</evidence>
<dbReference type="GO" id="GO:0022857">
    <property type="term" value="F:transmembrane transporter activity"/>
    <property type="evidence" value="ECO:0007669"/>
    <property type="project" value="TreeGrafter"/>
</dbReference>
<evidence type="ECO:0000256" key="4">
    <source>
        <dbReference type="ARBA" id="ARBA00022989"/>
    </source>
</evidence>
<comment type="caution">
    <text evidence="9">The sequence shown here is derived from an EMBL/GenBank/DDBJ whole genome shotgun (WGS) entry which is preliminary data.</text>
</comment>
<dbReference type="Pfam" id="PF02687">
    <property type="entry name" value="FtsX"/>
    <property type="match status" value="2"/>
</dbReference>
<feature type="transmembrane region" description="Helical" evidence="7">
    <location>
        <begin position="796"/>
        <end position="816"/>
    </location>
</feature>
<dbReference type="PANTHER" id="PTHR30572">
    <property type="entry name" value="MEMBRANE COMPONENT OF TRANSPORTER-RELATED"/>
    <property type="match status" value="1"/>
</dbReference>
<evidence type="ECO:0000256" key="1">
    <source>
        <dbReference type="ARBA" id="ARBA00004651"/>
    </source>
</evidence>
<proteinExistence type="inferred from homology"/>
<keyword evidence="3 7" id="KW-0812">Transmembrane</keyword>
<comment type="subcellular location">
    <subcellularLocation>
        <location evidence="1">Cell membrane</location>
        <topology evidence="1">Multi-pass membrane protein</topology>
    </subcellularLocation>
</comment>
<sequence>MKTVTKTALANARQNRTRNMISGAAIILTTLLIFMVLTVGYASVKVRFAAVNAYYPPYHAMFRQVSEEDAGKLKSHNDMEEVGLRSDLGEGVDDDSTILFLWMDAQALELNKVELAEGAFPKAGNEIALPEGLLAEYGITAGIGDTVTLPFQLYEDGGLGYQKEDTFRISGFLKGEIDEENKAYSVLVSRDYLEQSVPAKEREYRVMFRLQDVGENVATTDAIEERAREIGADFGVSEDNVVINTDYLMANYTDPAALFAVVCIILVVMAAGVLTIYSIHYVSMIPKVQEYGKLKAMGATRRQIRQIVFREGLLVTALSLPLGLLLGSILAGPVIRWIYRISGEGVQTNAAAMEMNRICMELLEQRQVPVLYGWVYILTILTVLVTVYLSLVKPMRMAAKISPVEAMRYQGEIREKKKERKGFAEMSLVKLTRSNLSRNKKRSILTIVTLGAVGILFMAVATVLSCADPEEIAKQEFEGDYEIAVDSWEGDKMNPDRAWVNLMQNNPLNGDLLAQIRAVDGVEEVKVKTYLTGTLADLDPEREIASASIQGLDESYREIVENCQIEGAVTWEELEEGEKILVSEDMLRWFPELKLGDAVRMELETPEGTVERTFEIAAVGEYPSAVSGSNFLLPDSVLAKITGADLSDICVIRLEEGIGQTGRQEAYTNLENLAKTSVYLTTDSFEKHVETWETAVTVMTVLGYAFLLILGAVGVMNLINTMVNSIYTRRRELGIIQAIGMSEKQLVRMLQLEGLFYTAGTLLVALGIGSLAGYGIFLYAKAENMMNITVYHYPGIQAAVLAVAVAALQMILTCAVSRNFRRMSLTDRIRYGE</sequence>
<dbReference type="AlphaFoldDB" id="A0A938X0H9"/>
<feature type="transmembrane region" description="Helical" evidence="7">
    <location>
        <begin position="754"/>
        <end position="776"/>
    </location>
</feature>
<keyword evidence="2" id="KW-1003">Cell membrane</keyword>
<dbReference type="RefSeq" id="WP_204907888.1">
    <property type="nucleotide sequence ID" value="NZ_JACJLV010000003.1"/>
</dbReference>
<reference evidence="9" key="1">
    <citation type="submission" date="2020-08" db="EMBL/GenBank/DDBJ databases">
        <authorList>
            <person name="Cejkova D."/>
            <person name="Kubasova T."/>
            <person name="Jahodarova E."/>
            <person name="Rychlik I."/>
        </authorList>
    </citation>
    <scope>NUCLEOTIDE SEQUENCE</scope>
    <source>
        <strain evidence="9">An420c</strain>
    </source>
</reference>
<dbReference type="EMBL" id="JACJLV010000003">
    <property type="protein sequence ID" value="MBM6825829.1"/>
    <property type="molecule type" value="Genomic_DNA"/>
</dbReference>
<dbReference type="PANTHER" id="PTHR30572:SF4">
    <property type="entry name" value="ABC TRANSPORTER PERMEASE YTRF"/>
    <property type="match status" value="1"/>
</dbReference>
<dbReference type="InterPro" id="IPR050250">
    <property type="entry name" value="Macrolide_Exporter_MacB"/>
</dbReference>
<evidence type="ECO:0000313" key="9">
    <source>
        <dbReference type="EMBL" id="MBM6825829.1"/>
    </source>
</evidence>
<evidence type="ECO:0000256" key="5">
    <source>
        <dbReference type="ARBA" id="ARBA00023136"/>
    </source>
</evidence>
<evidence type="ECO:0000259" key="8">
    <source>
        <dbReference type="Pfam" id="PF02687"/>
    </source>
</evidence>
<organism evidence="9 10">
    <name type="scientific">Mordavella massiliensis</name>
    <dbReference type="NCBI Taxonomy" id="1871024"/>
    <lineage>
        <taxon>Bacteria</taxon>
        <taxon>Bacillati</taxon>
        <taxon>Bacillota</taxon>
        <taxon>Clostridia</taxon>
        <taxon>Eubacteriales</taxon>
        <taxon>Clostridiaceae</taxon>
        <taxon>Mordavella</taxon>
    </lineage>
</organism>
<evidence type="ECO:0000256" key="7">
    <source>
        <dbReference type="SAM" id="Phobius"/>
    </source>
</evidence>
<feature type="domain" description="ABC3 transporter permease C-terminal" evidence="8">
    <location>
        <begin position="705"/>
        <end position="816"/>
    </location>
</feature>
<keyword evidence="4 7" id="KW-1133">Transmembrane helix</keyword>
<gene>
    <name evidence="9" type="ORF">H6A13_01745</name>
</gene>
<name>A0A938X0H9_9CLOT</name>
<dbReference type="Proteomes" id="UP000713880">
    <property type="component" value="Unassembled WGS sequence"/>
</dbReference>
<feature type="transmembrane region" description="Helical" evidence="7">
    <location>
        <begin position="312"/>
        <end position="339"/>
    </location>
</feature>
<keyword evidence="5 7" id="KW-0472">Membrane</keyword>
<accession>A0A938X0H9</accession>
<keyword evidence="10" id="KW-1185">Reference proteome</keyword>
<feature type="transmembrane region" description="Helical" evidence="7">
    <location>
        <begin position="443"/>
        <end position="464"/>
    </location>
</feature>
<dbReference type="GO" id="GO:0005886">
    <property type="term" value="C:plasma membrane"/>
    <property type="evidence" value="ECO:0007669"/>
    <property type="project" value="UniProtKB-SubCell"/>
</dbReference>
<feature type="transmembrane region" description="Helical" evidence="7">
    <location>
        <begin position="21"/>
        <end position="42"/>
    </location>
</feature>
<evidence type="ECO:0000256" key="3">
    <source>
        <dbReference type="ARBA" id="ARBA00022692"/>
    </source>
</evidence>
<dbReference type="InterPro" id="IPR003838">
    <property type="entry name" value="ABC3_permease_C"/>
</dbReference>
<protein>
    <submittedName>
        <fullName evidence="9">ABC transporter permease</fullName>
    </submittedName>
</protein>
<feature type="domain" description="ABC3 transporter permease C-terminal" evidence="8">
    <location>
        <begin position="263"/>
        <end position="403"/>
    </location>
</feature>
<feature type="transmembrane region" description="Helical" evidence="7">
    <location>
        <begin position="701"/>
        <end position="723"/>
    </location>
</feature>
<evidence type="ECO:0000313" key="10">
    <source>
        <dbReference type="Proteomes" id="UP000713880"/>
    </source>
</evidence>
<evidence type="ECO:0000256" key="2">
    <source>
        <dbReference type="ARBA" id="ARBA00022475"/>
    </source>
</evidence>